<accession>A0A562ULG8</accession>
<evidence type="ECO:0000256" key="1">
    <source>
        <dbReference type="SAM" id="MobiDB-lite"/>
    </source>
</evidence>
<name>A0A562ULG8_9ACTN</name>
<dbReference type="AlphaFoldDB" id="A0A562ULG8"/>
<keyword evidence="3" id="KW-1185">Reference proteome</keyword>
<reference evidence="2 3" key="1">
    <citation type="journal article" date="2013" name="Stand. Genomic Sci.">
        <title>Genomic Encyclopedia of Type Strains, Phase I: The one thousand microbial genomes (KMG-I) project.</title>
        <authorList>
            <person name="Kyrpides N.C."/>
            <person name="Woyke T."/>
            <person name="Eisen J.A."/>
            <person name="Garrity G."/>
            <person name="Lilburn T.G."/>
            <person name="Beck B.J."/>
            <person name="Whitman W.B."/>
            <person name="Hugenholtz P."/>
            <person name="Klenk H.P."/>
        </authorList>
    </citation>
    <scope>NUCLEOTIDE SEQUENCE [LARGE SCALE GENOMIC DNA]</scope>
    <source>
        <strain evidence="2 3">DSM 45044</strain>
    </source>
</reference>
<gene>
    <name evidence="2" type="ORF">LX16_5190</name>
</gene>
<evidence type="ECO:0000313" key="3">
    <source>
        <dbReference type="Proteomes" id="UP000321617"/>
    </source>
</evidence>
<comment type="caution">
    <text evidence="2">The sequence shown here is derived from an EMBL/GenBank/DDBJ whole genome shotgun (WGS) entry which is preliminary data.</text>
</comment>
<proteinExistence type="predicted"/>
<evidence type="ECO:0000313" key="2">
    <source>
        <dbReference type="EMBL" id="TWJ06454.1"/>
    </source>
</evidence>
<sequence>MVIRRCDYEIHRPDADPPEATGHPDPEVQARLVAAVRAKRPRRFAFVQAATHPDHRTEIGLIVHGIRHVDGSAVLLGDGGHPFGWYVSVDSALARMPLPGMHLVWVDADRDTALCSDAAVEAERQDGRYWIVSLPLIAFGAADARARALDILDVVAESEPGLLRQGTTVCHESGSPMSLFCEREGCLRPPFHDGAHDVPESVPQLAPAPDAATEPSAETAERSS</sequence>
<dbReference type="RefSeq" id="WP_147144533.1">
    <property type="nucleotide sequence ID" value="NZ_BAABIJ010000002.1"/>
</dbReference>
<organism evidence="2 3">
    <name type="scientific">Stackebrandtia albiflava</name>
    <dbReference type="NCBI Taxonomy" id="406432"/>
    <lineage>
        <taxon>Bacteria</taxon>
        <taxon>Bacillati</taxon>
        <taxon>Actinomycetota</taxon>
        <taxon>Actinomycetes</taxon>
        <taxon>Glycomycetales</taxon>
        <taxon>Glycomycetaceae</taxon>
        <taxon>Stackebrandtia</taxon>
    </lineage>
</organism>
<feature type="region of interest" description="Disordered" evidence="1">
    <location>
        <begin position="192"/>
        <end position="224"/>
    </location>
</feature>
<protein>
    <submittedName>
        <fullName evidence="2">Uncharacterized protein</fullName>
    </submittedName>
</protein>
<dbReference type="Proteomes" id="UP000321617">
    <property type="component" value="Unassembled WGS sequence"/>
</dbReference>
<dbReference type="EMBL" id="VLLL01000012">
    <property type="protein sequence ID" value="TWJ06454.1"/>
    <property type="molecule type" value="Genomic_DNA"/>
</dbReference>